<keyword evidence="4 6" id="KW-0238">DNA-binding</keyword>
<reference evidence="7" key="1">
    <citation type="submission" date="2022-10" db="EMBL/GenBank/DDBJ databases">
        <authorList>
            <person name="Koch H."/>
        </authorList>
    </citation>
    <scope>NUCLEOTIDE SEQUENCE</scope>
    <source>
        <strain evidence="7">DNF</strain>
    </source>
</reference>
<dbReference type="PANTHER" id="PTHR33217:SF9">
    <property type="entry name" value="MUTATOR FAMILY TRANSPOSASE"/>
    <property type="match status" value="1"/>
</dbReference>
<dbReference type="NCBIfam" id="NF033543">
    <property type="entry name" value="transpos_IS256"/>
    <property type="match status" value="1"/>
</dbReference>
<gene>
    <name evidence="7" type="ORF">DNFV4_02903</name>
</gene>
<protein>
    <recommendedName>
        <fullName evidence="6">Mutator family transposase</fullName>
    </recommendedName>
</protein>
<organism evidence="7 8">
    <name type="scientific">Nitrospira tepida</name>
    <dbReference type="NCBI Taxonomy" id="2973512"/>
    <lineage>
        <taxon>Bacteria</taxon>
        <taxon>Pseudomonadati</taxon>
        <taxon>Nitrospirota</taxon>
        <taxon>Nitrospiria</taxon>
        <taxon>Nitrospirales</taxon>
        <taxon>Nitrospiraceae</taxon>
        <taxon>Nitrospira</taxon>
    </lineage>
</organism>
<evidence type="ECO:0000256" key="3">
    <source>
        <dbReference type="ARBA" id="ARBA00022578"/>
    </source>
</evidence>
<dbReference type="Proteomes" id="UP001179121">
    <property type="component" value="Chromosome"/>
</dbReference>
<evidence type="ECO:0000313" key="7">
    <source>
        <dbReference type="EMBL" id="CAI4032473.1"/>
    </source>
</evidence>
<dbReference type="AlphaFoldDB" id="A0AA86N0I0"/>
<comment type="similarity">
    <text evidence="2 6">Belongs to the transposase mutator family.</text>
</comment>
<name>A0AA86N0I0_9BACT</name>
<evidence type="ECO:0000256" key="4">
    <source>
        <dbReference type="ARBA" id="ARBA00023125"/>
    </source>
</evidence>
<evidence type="ECO:0000256" key="1">
    <source>
        <dbReference type="ARBA" id="ARBA00002190"/>
    </source>
</evidence>
<dbReference type="EMBL" id="OX365700">
    <property type="protein sequence ID" value="CAI4032473.1"/>
    <property type="molecule type" value="Genomic_DNA"/>
</dbReference>
<evidence type="ECO:0000256" key="2">
    <source>
        <dbReference type="ARBA" id="ARBA00010961"/>
    </source>
</evidence>
<keyword evidence="5 6" id="KW-0233">DNA recombination</keyword>
<dbReference type="PANTHER" id="PTHR33217">
    <property type="entry name" value="TRANSPOSASE FOR INSERTION SEQUENCE ELEMENT IS1081"/>
    <property type="match status" value="1"/>
</dbReference>
<dbReference type="RefSeq" id="WP_289269196.1">
    <property type="nucleotide sequence ID" value="NZ_OX365700.1"/>
</dbReference>
<keyword evidence="6" id="KW-0814">Transposable element</keyword>
<dbReference type="GO" id="GO:0004803">
    <property type="term" value="F:transposase activity"/>
    <property type="evidence" value="ECO:0007669"/>
    <property type="project" value="UniProtKB-UniRule"/>
</dbReference>
<evidence type="ECO:0000256" key="5">
    <source>
        <dbReference type="ARBA" id="ARBA00023172"/>
    </source>
</evidence>
<keyword evidence="3 6" id="KW-0815">Transposition</keyword>
<dbReference type="InterPro" id="IPR001207">
    <property type="entry name" value="Transposase_mutator"/>
</dbReference>
<dbReference type="KEGG" id="nti:DNFV4_02903"/>
<proteinExistence type="inferred from homology"/>
<keyword evidence="8" id="KW-1185">Reference proteome</keyword>
<accession>A0AA86N0I0</accession>
<dbReference type="Pfam" id="PF00872">
    <property type="entry name" value="Transposase_mut"/>
    <property type="match status" value="1"/>
</dbReference>
<sequence length="414" mass="47187">MSEQSTGTGVESRNLWTHLEEFVRAHIQQFVQRLLVEEVTLRLGRAKSERRAAVDAPEGYRNGYGKLRKLALTCGTITLRRPRVRGLAERFVSRVLPLFKRRTQEVGELLPRLYLHGLALGDFELALRGLLGDGAPLSVASLQRLKAQWQDDYETWKRRRLDDLEVVYVWADGLYVKAGLEESKAALLVLMGALTDGRKVVLAVESGQRESKESWGAVLRDLRTRGLKPWRCTIADGHLGIWAALAEQQPVAAEQRCWNHRLVNVLDAIPKAHQAEASAWLKTLPYAETRGECERRRDQFSRRYRALAPKAVERLHHDWERLLTFYQFPKEHWRHLRTTNVVESPFAAVRLRTPDGKRFKRVESATALIWKLLQVAESHFRCLNAPELLPAVYAGTGYVDGVKQATVAHEEVAA</sequence>
<evidence type="ECO:0000256" key="6">
    <source>
        <dbReference type="RuleBase" id="RU365089"/>
    </source>
</evidence>
<evidence type="ECO:0000313" key="8">
    <source>
        <dbReference type="Proteomes" id="UP001179121"/>
    </source>
</evidence>
<dbReference type="GO" id="GO:0006313">
    <property type="term" value="P:DNA transposition"/>
    <property type="evidence" value="ECO:0007669"/>
    <property type="project" value="UniProtKB-UniRule"/>
</dbReference>
<comment type="function">
    <text evidence="1 6">Required for the transposition of the insertion element.</text>
</comment>
<dbReference type="GO" id="GO:0003677">
    <property type="term" value="F:DNA binding"/>
    <property type="evidence" value="ECO:0007669"/>
    <property type="project" value="UniProtKB-UniRule"/>
</dbReference>